<dbReference type="OrthoDB" id="30195at2759"/>
<feature type="compositionally biased region" description="Acidic residues" evidence="5">
    <location>
        <begin position="469"/>
        <end position="478"/>
    </location>
</feature>
<feature type="domain" description="Small-subunit processome Utp12" evidence="6">
    <location>
        <begin position="533"/>
        <end position="636"/>
    </location>
</feature>
<dbReference type="EMBL" id="BRXU01000030">
    <property type="protein sequence ID" value="GLC59899.1"/>
    <property type="molecule type" value="Genomic_DNA"/>
</dbReference>
<gene>
    <name evidence="7" type="primary">PLEST010929</name>
    <name evidence="7" type="ORF">PLESTB_001550400</name>
</gene>
<evidence type="ECO:0000256" key="5">
    <source>
        <dbReference type="SAM" id="MobiDB-lite"/>
    </source>
</evidence>
<dbReference type="SUPFAM" id="SSF50998">
    <property type="entry name" value="Quinoprotein alcohol dehydrogenase-like"/>
    <property type="match status" value="1"/>
</dbReference>
<dbReference type="PANTHER" id="PTHR44267:SF1">
    <property type="entry name" value="WD REPEAT-CONTAINING PROTEIN 43"/>
    <property type="match status" value="1"/>
</dbReference>
<keyword evidence="2" id="KW-0539">Nucleus</keyword>
<accession>A0A9W6BX82</accession>
<dbReference type="InterPro" id="IPR015943">
    <property type="entry name" value="WD40/YVTN_repeat-like_dom_sf"/>
</dbReference>
<dbReference type="Pfam" id="PF00400">
    <property type="entry name" value="WD40"/>
    <property type="match status" value="2"/>
</dbReference>
<name>A0A9W6BX82_9CHLO</name>
<dbReference type="Gene3D" id="2.130.10.10">
    <property type="entry name" value="YVTN repeat-like/Quinoprotein amine dehydrogenase"/>
    <property type="match status" value="1"/>
</dbReference>
<reference evidence="7 8" key="1">
    <citation type="journal article" date="2023" name="Commun. Biol.">
        <title>Reorganization of the ancestral sex-determining regions during the evolution of trioecy in Pleodorina starrii.</title>
        <authorList>
            <person name="Takahashi K."/>
            <person name="Suzuki S."/>
            <person name="Kawai-Toyooka H."/>
            <person name="Yamamoto K."/>
            <person name="Hamaji T."/>
            <person name="Ootsuki R."/>
            <person name="Yamaguchi H."/>
            <person name="Kawachi M."/>
            <person name="Higashiyama T."/>
            <person name="Nozaki H."/>
        </authorList>
    </citation>
    <scope>NUCLEOTIDE SEQUENCE [LARGE SCALE GENOMIC DNA]</scope>
    <source>
        <strain evidence="7 8">NIES-4479</strain>
    </source>
</reference>
<comment type="caution">
    <text evidence="7">The sequence shown here is derived from an EMBL/GenBank/DDBJ whole genome shotgun (WGS) entry which is preliminary data.</text>
</comment>
<dbReference type="GO" id="GO:0005730">
    <property type="term" value="C:nucleolus"/>
    <property type="evidence" value="ECO:0007669"/>
    <property type="project" value="UniProtKB-SubCell"/>
</dbReference>
<feature type="region of interest" description="Disordered" evidence="5">
    <location>
        <begin position="661"/>
        <end position="733"/>
    </location>
</feature>
<dbReference type="Proteomes" id="UP001165080">
    <property type="component" value="Unassembled WGS sequence"/>
</dbReference>
<keyword evidence="4" id="KW-0853">WD repeat</keyword>
<evidence type="ECO:0000256" key="3">
    <source>
        <dbReference type="ARBA" id="ARBA00038335"/>
    </source>
</evidence>
<comment type="similarity">
    <text evidence="3">Belongs to the UTP5 family.</text>
</comment>
<protein>
    <recommendedName>
        <fullName evidence="6">Small-subunit processome Utp12 domain-containing protein</fullName>
    </recommendedName>
</protein>
<evidence type="ECO:0000259" key="6">
    <source>
        <dbReference type="Pfam" id="PF04003"/>
    </source>
</evidence>
<evidence type="ECO:0000256" key="1">
    <source>
        <dbReference type="ARBA" id="ARBA00004604"/>
    </source>
</evidence>
<feature type="compositionally biased region" description="Acidic residues" evidence="5">
    <location>
        <begin position="679"/>
        <end position="698"/>
    </location>
</feature>
<dbReference type="GO" id="GO:0000462">
    <property type="term" value="P:maturation of SSU-rRNA from tricistronic rRNA transcript (SSU-rRNA, 5.8S rRNA, LSU-rRNA)"/>
    <property type="evidence" value="ECO:0007669"/>
    <property type="project" value="TreeGrafter"/>
</dbReference>
<proteinExistence type="inferred from homology"/>
<dbReference type="PROSITE" id="PS50082">
    <property type="entry name" value="WD_REPEATS_2"/>
    <property type="match status" value="1"/>
</dbReference>
<dbReference type="InterPro" id="IPR052414">
    <property type="entry name" value="U3_snoRNA-assoc_WDR"/>
</dbReference>
<feature type="repeat" description="WD" evidence="4">
    <location>
        <begin position="195"/>
        <end position="237"/>
    </location>
</feature>
<dbReference type="AlphaFoldDB" id="A0A9W6BX82"/>
<dbReference type="InterPro" id="IPR007148">
    <property type="entry name" value="SSU_processome_Utp12"/>
</dbReference>
<feature type="compositionally biased region" description="Polar residues" evidence="5">
    <location>
        <begin position="403"/>
        <end position="415"/>
    </location>
</feature>
<dbReference type="Pfam" id="PF04003">
    <property type="entry name" value="Utp12"/>
    <property type="match status" value="1"/>
</dbReference>
<evidence type="ECO:0000313" key="7">
    <source>
        <dbReference type="EMBL" id="GLC59899.1"/>
    </source>
</evidence>
<dbReference type="InterPro" id="IPR001680">
    <property type="entry name" value="WD40_rpt"/>
</dbReference>
<dbReference type="PANTHER" id="PTHR44267">
    <property type="entry name" value="WD REPEAT-CONTAINING PROTEIN 43"/>
    <property type="match status" value="1"/>
</dbReference>
<keyword evidence="8" id="KW-1185">Reference proteome</keyword>
<feature type="compositionally biased region" description="Acidic residues" evidence="5">
    <location>
        <begin position="661"/>
        <end position="670"/>
    </location>
</feature>
<feature type="region of interest" description="Disordered" evidence="5">
    <location>
        <begin position="386"/>
        <end position="425"/>
    </location>
</feature>
<sequence>MLPGSALEKLLCSFSPAGDKFALAGPDGRVRVFDTGTARLLVTLGGPVDFGKANGAPAANGHLVESHTCIAWVPTKEKGKKKQTVGSLGVVLGTAAGDVKLYDVQLGELKWRAVDAVQGGVRSLAFSSEQGLIATGNNGSFVSLNVADGEVKKRFEASKYAITSIAFAQDGKHVFGGGSSMQLWDMADQSRAAKYTGHPTEVRAVAFVPGQPHAVSAASGERQVAVWEVPPAKKSKKQHPAVTTLNLEDPATQLDATCVSEGETFNVAAVSEGGEAYVWLCHRESVAAGGGADGGAEGGRPGLACQLVMRVRVGEGAGKGSHAGRDEVILGIRLQAGPSGPSLLVARGTSAKPIFETLAVPPEAPAASADVIVSLRPIGGVLLPGGGDAKGPSSAAAAAAAQDKSTQQRPRQAPTSGPGVTVIGADNIGKPVVSREAAEAAAAAGGGASRKRSADDDDAAAAATRASAEEEEVPDLPEGEVPLGERVAELETRLLGGAAADEEAGPSAAAPMPAGSSKADSLSVLLTQAIRSNDRALLERCMATSNPTVIANTVARIVPMDAALFLKAAVDRLVSKPNRAVQLVPWIRAVLHHHTAYLMSAPGVQPALTSLFQAIDSRVKLHDPLLRLYGRLGLVLHHSRDKGQLPAEQQRPGPEVVLEDDLEEEPEAEDPFAPALGSDGEDASEDEDDDDDDEENEFDAMLADGPKGRDSDAEHDDDEDDSDLGSLLDEDDE</sequence>
<feature type="region of interest" description="Disordered" evidence="5">
    <location>
        <begin position="443"/>
        <end position="479"/>
    </location>
</feature>
<feature type="compositionally biased region" description="Acidic residues" evidence="5">
    <location>
        <begin position="713"/>
        <end position="733"/>
    </location>
</feature>
<evidence type="ECO:0000256" key="2">
    <source>
        <dbReference type="ARBA" id="ARBA00023242"/>
    </source>
</evidence>
<comment type="subcellular location">
    <subcellularLocation>
        <location evidence="1">Nucleus</location>
        <location evidence="1">Nucleolus</location>
    </subcellularLocation>
</comment>
<dbReference type="SMART" id="SM00320">
    <property type="entry name" value="WD40"/>
    <property type="match status" value="4"/>
</dbReference>
<evidence type="ECO:0000313" key="8">
    <source>
        <dbReference type="Proteomes" id="UP001165080"/>
    </source>
</evidence>
<evidence type="ECO:0000256" key="4">
    <source>
        <dbReference type="PROSITE-ProRule" id="PRU00221"/>
    </source>
</evidence>
<organism evidence="7 8">
    <name type="scientific">Pleodorina starrii</name>
    <dbReference type="NCBI Taxonomy" id="330485"/>
    <lineage>
        <taxon>Eukaryota</taxon>
        <taxon>Viridiplantae</taxon>
        <taxon>Chlorophyta</taxon>
        <taxon>core chlorophytes</taxon>
        <taxon>Chlorophyceae</taxon>
        <taxon>CS clade</taxon>
        <taxon>Chlamydomonadales</taxon>
        <taxon>Volvocaceae</taxon>
        <taxon>Pleodorina</taxon>
    </lineage>
</organism>
<dbReference type="InterPro" id="IPR011047">
    <property type="entry name" value="Quinoprotein_ADH-like_sf"/>
</dbReference>